<organism evidence="1 2">
    <name type="scientific">Salmonella arizonae (strain ATCC BAA-731 / CDC346-86 / RSK2980)</name>
    <dbReference type="NCBI Taxonomy" id="41514"/>
    <lineage>
        <taxon>Bacteria</taxon>
        <taxon>Pseudomonadati</taxon>
        <taxon>Pseudomonadota</taxon>
        <taxon>Gammaproteobacteria</taxon>
        <taxon>Enterobacterales</taxon>
        <taxon>Enterobacteriaceae</taxon>
        <taxon>Salmonella</taxon>
    </lineage>
</organism>
<keyword evidence="2" id="KW-1185">Reference proteome</keyword>
<sequence>MPIHARNDENVKRATKVAQGMLRSAQNAPPERSLINRLDIVDANKT</sequence>
<dbReference type="Proteomes" id="UP000002084">
    <property type="component" value="Chromosome"/>
</dbReference>
<gene>
    <name evidence="1" type="ordered locus">SARI_02513</name>
</gene>
<proteinExistence type="predicted"/>
<protein>
    <submittedName>
        <fullName evidence="1">Uncharacterized protein</fullName>
    </submittedName>
</protein>
<name>A9MM50_SALAR</name>
<accession>A9MM50</accession>
<dbReference type="HOGENOM" id="CLU_3188694_0_0_6"/>
<evidence type="ECO:0000313" key="2">
    <source>
        <dbReference type="Proteomes" id="UP000002084"/>
    </source>
</evidence>
<dbReference type="EMBL" id="CP000880">
    <property type="protein sequence ID" value="ABX22372.1"/>
    <property type="molecule type" value="Genomic_DNA"/>
</dbReference>
<dbReference type="AlphaFoldDB" id="A9MM50"/>
<reference evidence="1 2" key="1">
    <citation type="submission" date="2007-11" db="EMBL/GenBank/DDBJ databases">
        <authorList>
            <consortium name="The Salmonella enterica serovar Arizonae Genome Sequencing Project"/>
            <person name="McClelland M."/>
            <person name="Sanderson E.K."/>
            <person name="Porwollik S."/>
            <person name="Spieth J."/>
            <person name="Clifton W.S."/>
            <person name="Fulton R."/>
            <person name="Chunyan W."/>
            <person name="Wollam A."/>
            <person name="Shah N."/>
            <person name="Pepin K."/>
            <person name="Bhonagiri V."/>
            <person name="Nash W."/>
            <person name="Johnson M."/>
            <person name="Thiruvilangam P."/>
            <person name="Wilson R."/>
        </authorList>
    </citation>
    <scope>NUCLEOTIDE SEQUENCE [LARGE SCALE GENOMIC DNA]</scope>
    <source>
        <strain evidence="2">ATCC BAA-731 / CDC346-86 / RSK2980</strain>
    </source>
</reference>
<evidence type="ECO:0000313" key="1">
    <source>
        <dbReference type="EMBL" id="ABX22372.1"/>
    </source>
</evidence>
<dbReference type="KEGG" id="ses:SARI_02513"/>